<dbReference type="InterPro" id="IPR002672">
    <property type="entry name" value="Ribosomal_eL28"/>
</dbReference>
<dbReference type="GO" id="GO:1990904">
    <property type="term" value="C:ribonucleoprotein complex"/>
    <property type="evidence" value="ECO:0007669"/>
    <property type="project" value="UniProtKB-KW"/>
</dbReference>
<dbReference type="EMBL" id="JAEHOE010000094">
    <property type="protein sequence ID" value="KAG2487641.1"/>
    <property type="molecule type" value="Genomic_DNA"/>
</dbReference>
<dbReference type="PANTHER" id="PTHR10544">
    <property type="entry name" value="60S RIBOSOMAL PROTEIN L28"/>
    <property type="match status" value="1"/>
</dbReference>
<dbReference type="OrthoDB" id="338850at2759"/>
<dbReference type="GO" id="GO:0005840">
    <property type="term" value="C:ribosome"/>
    <property type="evidence" value="ECO:0007669"/>
    <property type="project" value="UniProtKB-KW"/>
</dbReference>
<keyword evidence="3" id="KW-0687">Ribonucleoprotein</keyword>
<sequence>MSSALVWELVKKHNCFQRKNVKGMTFSAEAGNLYNKSSYKYSGVANAKTVHVEAEGDAVKFVVGRVKTAQQPKKSKHAVVIKKNARAVIKAVGKQAASYRPDLKAAAQARAAAVAKSIRVRKAKKTA</sequence>
<proteinExistence type="inferred from homology"/>
<comment type="caution">
    <text evidence="5">The sequence shown here is derived from an EMBL/GenBank/DDBJ whole genome shotgun (WGS) entry which is preliminary data.</text>
</comment>
<gene>
    <name evidence="5" type="ORF">HYH03_013779</name>
</gene>
<dbReference type="GO" id="GO:0006412">
    <property type="term" value="P:translation"/>
    <property type="evidence" value="ECO:0007669"/>
    <property type="project" value="InterPro"/>
</dbReference>
<name>A0A835XSY3_9CHLO</name>
<dbReference type="GO" id="GO:0003735">
    <property type="term" value="F:structural constituent of ribosome"/>
    <property type="evidence" value="ECO:0007669"/>
    <property type="project" value="InterPro"/>
</dbReference>
<protein>
    <recommendedName>
        <fullName evidence="4">Ribosomal eL28/Mak16 domain-containing protein</fullName>
    </recommendedName>
</protein>
<dbReference type="Gene3D" id="3.30.390.110">
    <property type="match status" value="1"/>
</dbReference>
<evidence type="ECO:0000313" key="5">
    <source>
        <dbReference type="EMBL" id="KAG2487641.1"/>
    </source>
</evidence>
<evidence type="ECO:0000313" key="6">
    <source>
        <dbReference type="Proteomes" id="UP000612055"/>
    </source>
</evidence>
<dbReference type="Pfam" id="PF01778">
    <property type="entry name" value="Ribosomal_L28e"/>
    <property type="match status" value="1"/>
</dbReference>
<organism evidence="5 6">
    <name type="scientific">Edaphochlamys debaryana</name>
    <dbReference type="NCBI Taxonomy" id="47281"/>
    <lineage>
        <taxon>Eukaryota</taxon>
        <taxon>Viridiplantae</taxon>
        <taxon>Chlorophyta</taxon>
        <taxon>core chlorophytes</taxon>
        <taxon>Chlorophyceae</taxon>
        <taxon>CS clade</taxon>
        <taxon>Chlamydomonadales</taxon>
        <taxon>Chlamydomonadales incertae sedis</taxon>
        <taxon>Edaphochlamys</taxon>
    </lineage>
</organism>
<comment type="similarity">
    <text evidence="1">Belongs to the eukaryotic ribosomal protein eL28 family.</text>
</comment>
<feature type="domain" description="Ribosomal eL28/Mak16" evidence="4">
    <location>
        <begin position="5"/>
        <end position="117"/>
    </location>
</feature>
<dbReference type="AlphaFoldDB" id="A0A835XSY3"/>
<evidence type="ECO:0000259" key="4">
    <source>
        <dbReference type="Pfam" id="PF01778"/>
    </source>
</evidence>
<dbReference type="InterPro" id="IPR029004">
    <property type="entry name" value="Ribosomal_eL28/Mak16"/>
</dbReference>
<accession>A0A835XSY3</accession>
<keyword evidence="6" id="KW-1185">Reference proteome</keyword>
<reference evidence="5" key="1">
    <citation type="journal article" date="2020" name="bioRxiv">
        <title>Comparative genomics of Chlamydomonas.</title>
        <authorList>
            <person name="Craig R.J."/>
            <person name="Hasan A.R."/>
            <person name="Ness R.W."/>
            <person name="Keightley P.D."/>
        </authorList>
    </citation>
    <scope>NUCLEOTIDE SEQUENCE</scope>
    <source>
        <strain evidence="5">CCAP 11/70</strain>
    </source>
</reference>
<evidence type="ECO:0000256" key="3">
    <source>
        <dbReference type="ARBA" id="ARBA00023274"/>
    </source>
</evidence>
<keyword evidence="2" id="KW-0689">Ribosomal protein</keyword>
<evidence type="ECO:0000256" key="1">
    <source>
        <dbReference type="ARBA" id="ARBA00007926"/>
    </source>
</evidence>
<dbReference type="Proteomes" id="UP000612055">
    <property type="component" value="Unassembled WGS sequence"/>
</dbReference>
<evidence type="ECO:0000256" key="2">
    <source>
        <dbReference type="ARBA" id="ARBA00022980"/>
    </source>
</evidence>